<organism evidence="2 3">
    <name type="scientific">Rhizobium oryziradicis</name>
    <dbReference type="NCBI Taxonomy" id="1867956"/>
    <lineage>
        <taxon>Bacteria</taxon>
        <taxon>Pseudomonadati</taxon>
        <taxon>Pseudomonadota</taxon>
        <taxon>Alphaproteobacteria</taxon>
        <taxon>Hyphomicrobiales</taxon>
        <taxon>Rhizobiaceae</taxon>
        <taxon>Rhizobium/Agrobacterium group</taxon>
        <taxon>Rhizobium</taxon>
    </lineage>
</organism>
<evidence type="ECO:0000313" key="3">
    <source>
        <dbReference type="Proteomes" id="UP000186894"/>
    </source>
</evidence>
<dbReference type="SUPFAM" id="SSF55729">
    <property type="entry name" value="Acyl-CoA N-acyltransferases (Nat)"/>
    <property type="match status" value="1"/>
</dbReference>
<dbReference type="InterPro" id="IPR051554">
    <property type="entry name" value="Acetyltransferase_Eis"/>
</dbReference>
<dbReference type="STRING" id="1867956.BJF95_17805"/>
<dbReference type="Pfam" id="PF13527">
    <property type="entry name" value="Acetyltransf_9"/>
    <property type="match status" value="1"/>
</dbReference>
<keyword evidence="2" id="KW-0808">Transferase</keyword>
<gene>
    <name evidence="2" type="ORF">BJF95_17805</name>
</gene>
<comment type="caution">
    <text evidence="2">The sequence shown here is derived from an EMBL/GenBank/DDBJ whole genome shotgun (WGS) entry which is preliminary data.</text>
</comment>
<dbReference type="AlphaFoldDB" id="A0A1Q8ZU04"/>
<feature type="domain" description="N-acetyltransferase" evidence="1">
    <location>
        <begin position="5"/>
        <end position="149"/>
    </location>
</feature>
<dbReference type="EMBL" id="MKIM01000025">
    <property type="protein sequence ID" value="OLP45446.1"/>
    <property type="molecule type" value="Genomic_DNA"/>
</dbReference>
<dbReference type="Gene3D" id="3.40.630.30">
    <property type="match status" value="1"/>
</dbReference>
<proteinExistence type="predicted"/>
<dbReference type="OrthoDB" id="8287577at2"/>
<evidence type="ECO:0000259" key="1">
    <source>
        <dbReference type="PROSITE" id="PS51186"/>
    </source>
</evidence>
<reference evidence="2 3" key="1">
    <citation type="submission" date="2016-09" db="EMBL/GenBank/DDBJ databases">
        <title>Rhizobium oryziradicis sp. nov., isolated from the root of rice.</title>
        <authorList>
            <person name="Zhao J."/>
            <person name="Zhang X."/>
        </authorList>
    </citation>
    <scope>NUCLEOTIDE SEQUENCE [LARGE SCALE GENOMIC DNA]</scope>
    <source>
        <strain evidence="2 3">N19</strain>
    </source>
</reference>
<dbReference type="GO" id="GO:0034069">
    <property type="term" value="F:aminoglycoside N-acetyltransferase activity"/>
    <property type="evidence" value="ECO:0007669"/>
    <property type="project" value="TreeGrafter"/>
</dbReference>
<dbReference type="CDD" id="cd04301">
    <property type="entry name" value="NAT_SF"/>
    <property type="match status" value="1"/>
</dbReference>
<accession>A0A1Q8ZU04</accession>
<name>A0A1Q8ZU04_9HYPH</name>
<dbReference type="Proteomes" id="UP000186894">
    <property type="component" value="Unassembled WGS sequence"/>
</dbReference>
<keyword evidence="3" id="KW-1185">Reference proteome</keyword>
<dbReference type="InterPro" id="IPR000182">
    <property type="entry name" value="GNAT_dom"/>
</dbReference>
<dbReference type="PANTHER" id="PTHR37817">
    <property type="entry name" value="N-ACETYLTRANSFERASE EIS"/>
    <property type="match status" value="1"/>
</dbReference>
<dbReference type="PROSITE" id="PS51186">
    <property type="entry name" value="GNAT"/>
    <property type="match status" value="1"/>
</dbReference>
<sequence length="294" mass="32284">MLAELTLRQDYFGDPFGFQALTDLLKAVFGIDVGLLQRFGGPDPSSMPFGYFDRAGRCVANFSAFSMPLMINGSLVMAAGYQSGAVLPEFRGQGLYRNLMQQAFAWADASGFSTGILLTDKPSLYEAYGFRTLPQHRFHGPAPDVQPMGTQSRQLDLNHAADIAILSEILDRRQPVSNRFAVVRQKEMFLLNSVFDPAITLSLLPDLGIVIAWKRGDDGRLLLLDIAGPALPTMTEILSHLNQPADRIEVHFPTDRLGWEGTPMAYQGNCALMISGLAQDAVQLPLMLSPMADF</sequence>
<dbReference type="PANTHER" id="PTHR37817:SF1">
    <property type="entry name" value="N-ACETYLTRANSFERASE EIS"/>
    <property type="match status" value="1"/>
</dbReference>
<dbReference type="InterPro" id="IPR016181">
    <property type="entry name" value="Acyl_CoA_acyltransferase"/>
</dbReference>
<protein>
    <submittedName>
        <fullName evidence="2">GNAT family N-acetyltransferase</fullName>
    </submittedName>
</protein>
<dbReference type="GO" id="GO:0030649">
    <property type="term" value="P:aminoglycoside antibiotic catabolic process"/>
    <property type="evidence" value="ECO:0007669"/>
    <property type="project" value="TreeGrafter"/>
</dbReference>
<evidence type="ECO:0000313" key="2">
    <source>
        <dbReference type="EMBL" id="OLP45446.1"/>
    </source>
</evidence>